<accession>A0ABP8HZY5</accession>
<dbReference type="Proteomes" id="UP001501153">
    <property type="component" value="Unassembled WGS sequence"/>
</dbReference>
<sequence length="216" mass="23935">MYPTTLQKPFFLLLAAASVLSSCDEVCDKGDKPQFQFTSGQREWANPFVQGTTWRFRNAAGYERSYLIKSFADDMLGRGGGKSSFCPSYYHQSLTVSLERTDSAHTASHSLQLATASYSRDTPFTAALYWDGNSFWLPIREVEEGSTPVNYNSVSSSRILAQYTAGSRTYQNVIECTIAPVVAAGKAPSSVVRIFQTKTEGIIRFETKAGTAWDRI</sequence>
<reference evidence="2" key="1">
    <citation type="journal article" date="2019" name="Int. J. Syst. Evol. Microbiol.">
        <title>The Global Catalogue of Microorganisms (GCM) 10K type strain sequencing project: providing services to taxonomists for standard genome sequencing and annotation.</title>
        <authorList>
            <consortium name="The Broad Institute Genomics Platform"/>
            <consortium name="The Broad Institute Genome Sequencing Center for Infectious Disease"/>
            <person name="Wu L."/>
            <person name="Ma J."/>
        </authorList>
    </citation>
    <scope>NUCLEOTIDE SEQUENCE [LARGE SCALE GENOMIC DNA]</scope>
    <source>
        <strain evidence="2">JCM 17923</strain>
    </source>
</reference>
<keyword evidence="2" id="KW-1185">Reference proteome</keyword>
<evidence type="ECO:0000313" key="2">
    <source>
        <dbReference type="Proteomes" id="UP001501153"/>
    </source>
</evidence>
<dbReference type="RefSeq" id="WP_345233345.1">
    <property type="nucleotide sequence ID" value="NZ_BAABGZ010000008.1"/>
</dbReference>
<evidence type="ECO:0000313" key="1">
    <source>
        <dbReference type="EMBL" id="GAA4348310.1"/>
    </source>
</evidence>
<comment type="caution">
    <text evidence="1">The sequence shown here is derived from an EMBL/GenBank/DDBJ whole genome shotgun (WGS) entry which is preliminary data.</text>
</comment>
<organism evidence="1 2">
    <name type="scientific">Hymenobacter saemangeumensis</name>
    <dbReference type="NCBI Taxonomy" id="1084522"/>
    <lineage>
        <taxon>Bacteria</taxon>
        <taxon>Pseudomonadati</taxon>
        <taxon>Bacteroidota</taxon>
        <taxon>Cytophagia</taxon>
        <taxon>Cytophagales</taxon>
        <taxon>Hymenobacteraceae</taxon>
        <taxon>Hymenobacter</taxon>
    </lineage>
</organism>
<proteinExistence type="predicted"/>
<name>A0ABP8HZY5_9BACT</name>
<dbReference type="EMBL" id="BAABGZ010000008">
    <property type="protein sequence ID" value="GAA4348310.1"/>
    <property type="molecule type" value="Genomic_DNA"/>
</dbReference>
<gene>
    <name evidence="1" type="ORF">GCM10023185_04160</name>
</gene>
<protein>
    <submittedName>
        <fullName evidence="1">Uncharacterized protein</fullName>
    </submittedName>
</protein>